<evidence type="ECO:0000256" key="1">
    <source>
        <dbReference type="ARBA" id="ARBA00002579"/>
    </source>
</evidence>
<dbReference type="SMART" id="SM00930">
    <property type="entry name" value="NIL"/>
    <property type="match status" value="1"/>
</dbReference>
<dbReference type="InterPro" id="IPR045865">
    <property type="entry name" value="ACT-like_dom_sf"/>
</dbReference>
<dbReference type="Pfam" id="PF00005">
    <property type="entry name" value="ABC_tran"/>
    <property type="match status" value="1"/>
</dbReference>
<evidence type="ECO:0000256" key="5">
    <source>
        <dbReference type="ARBA" id="ARBA00022448"/>
    </source>
</evidence>
<protein>
    <recommendedName>
        <fullName evidence="4">Cell division ATP-binding protein FtsE</fullName>
    </recommendedName>
</protein>
<keyword evidence="11" id="KW-0472">Membrane</keyword>
<dbReference type="InterPro" id="IPR017871">
    <property type="entry name" value="ABC_transporter-like_CS"/>
</dbReference>
<dbReference type="PANTHER" id="PTHR43166">
    <property type="entry name" value="AMINO ACID IMPORT ATP-BINDING PROTEIN"/>
    <property type="match status" value="1"/>
</dbReference>
<evidence type="ECO:0000256" key="3">
    <source>
        <dbReference type="ARBA" id="ARBA00005417"/>
    </source>
</evidence>
<dbReference type="PROSITE" id="PS00211">
    <property type="entry name" value="ABC_TRANSPORTER_1"/>
    <property type="match status" value="1"/>
</dbReference>
<dbReference type="GO" id="GO:0005886">
    <property type="term" value="C:plasma membrane"/>
    <property type="evidence" value="ECO:0007669"/>
    <property type="project" value="UniProtKB-SubCell"/>
</dbReference>
<dbReference type="Pfam" id="PF09383">
    <property type="entry name" value="NIL"/>
    <property type="match status" value="1"/>
</dbReference>
<reference evidence="13" key="1">
    <citation type="journal article" date="2021" name="PeerJ">
        <title>Extensive microbial diversity within the chicken gut microbiome revealed by metagenomics and culture.</title>
        <authorList>
            <person name="Gilroy R."/>
            <person name="Ravi A."/>
            <person name="Getino M."/>
            <person name="Pursley I."/>
            <person name="Horton D.L."/>
            <person name="Alikhan N.F."/>
            <person name="Baker D."/>
            <person name="Gharbi K."/>
            <person name="Hall N."/>
            <person name="Watson M."/>
            <person name="Adriaenssens E.M."/>
            <person name="Foster-Nyarko E."/>
            <person name="Jarju S."/>
            <person name="Secka A."/>
            <person name="Antonio M."/>
            <person name="Oren A."/>
            <person name="Chaudhuri R.R."/>
            <person name="La Ragione R."/>
            <person name="Hildebrand F."/>
            <person name="Pallen M.J."/>
        </authorList>
    </citation>
    <scope>NUCLEOTIDE SEQUENCE</scope>
    <source>
        <strain evidence="13">687</strain>
    </source>
</reference>
<proteinExistence type="inferred from homology"/>
<dbReference type="Proteomes" id="UP000824150">
    <property type="component" value="Unassembled WGS sequence"/>
</dbReference>
<gene>
    <name evidence="13" type="ORF">IAA31_07375</name>
</gene>
<evidence type="ECO:0000256" key="11">
    <source>
        <dbReference type="ARBA" id="ARBA00023136"/>
    </source>
</evidence>
<comment type="caution">
    <text evidence="13">The sequence shown here is derived from an EMBL/GenBank/DDBJ whole genome shotgun (WGS) entry which is preliminary data.</text>
</comment>
<dbReference type="GO" id="GO:0006865">
    <property type="term" value="P:amino acid transport"/>
    <property type="evidence" value="ECO:0007669"/>
    <property type="project" value="UniProtKB-KW"/>
</dbReference>
<dbReference type="InterPro" id="IPR003439">
    <property type="entry name" value="ABC_transporter-like_ATP-bd"/>
</dbReference>
<comment type="function">
    <text evidence="1">Part of the ABC transporter FtsEX involved in cellular division. Important for assembly or stability of the septal ring.</text>
</comment>
<dbReference type="GO" id="GO:0016887">
    <property type="term" value="F:ATP hydrolysis activity"/>
    <property type="evidence" value="ECO:0007669"/>
    <property type="project" value="InterPro"/>
</dbReference>
<evidence type="ECO:0000256" key="6">
    <source>
        <dbReference type="ARBA" id="ARBA00022475"/>
    </source>
</evidence>
<dbReference type="InterPro" id="IPR003593">
    <property type="entry name" value="AAA+_ATPase"/>
</dbReference>
<dbReference type="PROSITE" id="PS50893">
    <property type="entry name" value="ABC_TRANSPORTER_2"/>
    <property type="match status" value="1"/>
</dbReference>
<dbReference type="Gene3D" id="3.30.70.260">
    <property type="match status" value="1"/>
</dbReference>
<name>A0A9E2KPX7_9GAMM</name>
<evidence type="ECO:0000259" key="12">
    <source>
        <dbReference type="PROSITE" id="PS50893"/>
    </source>
</evidence>
<dbReference type="CDD" id="cd03258">
    <property type="entry name" value="ABC_MetN_methionine_transporter"/>
    <property type="match status" value="1"/>
</dbReference>
<dbReference type="InterPro" id="IPR050086">
    <property type="entry name" value="MetN_ABC_transporter-like"/>
</dbReference>
<dbReference type="EMBL" id="JAHLFG010000080">
    <property type="protein sequence ID" value="MBU3827294.1"/>
    <property type="molecule type" value="Genomic_DNA"/>
</dbReference>
<keyword evidence="10" id="KW-0029">Amino-acid transport</keyword>
<comment type="subcellular location">
    <subcellularLocation>
        <location evidence="2">Cell inner membrane</location>
        <topology evidence="2">Peripheral membrane protein</topology>
    </subcellularLocation>
</comment>
<keyword evidence="5" id="KW-0813">Transport</keyword>
<organism evidence="13 14">
    <name type="scientific">Candidatus Anaerobiospirillum merdipullorum</name>
    <dbReference type="NCBI Taxonomy" id="2838450"/>
    <lineage>
        <taxon>Bacteria</taxon>
        <taxon>Pseudomonadati</taxon>
        <taxon>Pseudomonadota</taxon>
        <taxon>Gammaproteobacteria</taxon>
        <taxon>Aeromonadales</taxon>
        <taxon>Succinivibrionaceae</taxon>
        <taxon>Anaerobiospirillum</taxon>
    </lineage>
</organism>
<evidence type="ECO:0000256" key="2">
    <source>
        <dbReference type="ARBA" id="ARBA00004417"/>
    </source>
</evidence>
<evidence type="ECO:0000313" key="13">
    <source>
        <dbReference type="EMBL" id="MBU3827294.1"/>
    </source>
</evidence>
<evidence type="ECO:0000256" key="8">
    <source>
        <dbReference type="ARBA" id="ARBA00022840"/>
    </source>
</evidence>
<evidence type="ECO:0000313" key="14">
    <source>
        <dbReference type="Proteomes" id="UP000824150"/>
    </source>
</evidence>
<evidence type="ECO:0000256" key="7">
    <source>
        <dbReference type="ARBA" id="ARBA00022741"/>
    </source>
</evidence>
<dbReference type="FunFam" id="3.40.50.300:FF:000056">
    <property type="entry name" value="Cell division ATP-binding protein FtsE"/>
    <property type="match status" value="1"/>
</dbReference>
<evidence type="ECO:0000256" key="10">
    <source>
        <dbReference type="ARBA" id="ARBA00022970"/>
    </source>
</evidence>
<dbReference type="AlphaFoldDB" id="A0A9E2KPX7"/>
<sequence>MIKLSHIVKTYNPGTPNEVRALREISLEINKGEIFGVIGLSGAGKSTLIRIINMLERPTSGTVEVNGQDLTAMNERELREARRHIGMIFQSFNLLSSATVYDNVAFPLQLAGTADKATIDKRVRELLEMVELSDKAQMYPAQLSGGQKQRVGIARALASNPEVLLCDEATSALDPKTTSSILELLTTLRKKLNLTIVIITHQMEVIKQCCDRVAVIDGGVITELGSAIEIFIDPKQALTKRLVSAAVRRGLPNLLQHTQVVPEYHEGAKAVVELLFLGPKADAPVIVEVAKICDVSISILSGDIDHIQNEPFGIMAVEIGGARSEIEHAIDEFKQRVHKVEVLGYDERKQLSEL</sequence>
<dbReference type="InterPro" id="IPR041701">
    <property type="entry name" value="MetN_ABC"/>
</dbReference>
<feature type="domain" description="ABC transporter" evidence="12">
    <location>
        <begin position="2"/>
        <end position="243"/>
    </location>
</feature>
<keyword evidence="9" id="KW-1278">Translocase</keyword>
<accession>A0A9E2KPX7</accession>
<comment type="similarity">
    <text evidence="3">Belongs to the ABC transporter superfamily.</text>
</comment>
<reference evidence="13" key="2">
    <citation type="submission" date="2021-04" db="EMBL/GenBank/DDBJ databases">
        <authorList>
            <person name="Gilroy R."/>
        </authorList>
    </citation>
    <scope>NUCLEOTIDE SEQUENCE</scope>
    <source>
        <strain evidence="13">687</strain>
    </source>
</reference>
<dbReference type="PANTHER" id="PTHR43166:SF30">
    <property type="entry name" value="METHIONINE IMPORT ATP-BINDING PROTEIN METN"/>
    <property type="match status" value="1"/>
</dbReference>
<dbReference type="Gene3D" id="3.40.50.300">
    <property type="entry name" value="P-loop containing nucleotide triphosphate hydrolases"/>
    <property type="match status" value="1"/>
</dbReference>
<evidence type="ECO:0000256" key="4">
    <source>
        <dbReference type="ARBA" id="ARBA00020019"/>
    </source>
</evidence>
<dbReference type="SMART" id="SM00382">
    <property type="entry name" value="AAA"/>
    <property type="match status" value="1"/>
</dbReference>
<keyword evidence="7" id="KW-0547">Nucleotide-binding</keyword>
<dbReference type="GO" id="GO:0005524">
    <property type="term" value="F:ATP binding"/>
    <property type="evidence" value="ECO:0007669"/>
    <property type="project" value="UniProtKB-KW"/>
</dbReference>
<dbReference type="InterPro" id="IPR018449">
    <property type="entry name" value="NIL_domain"/>
</dbReference>
<keyword evidence="8 13" id="KW-0067">ATP-binding</keyword>
<dbReference type="SUPFAM" id="SSF52540">
    <property type="entry name" value="P-loop containing nucleoside triphosphate hydrolases"/>
    <property type="match status" value="1"/>
</dbReference>
<dbReference type="InterPro" id="IPR027417">
    <property type="entry name" value="P-loop_NTPase"/>
</dbReference>
<dbReference type="SUPFAM" id="SSF55021">
    <property type="entry name" value="ACT-like"/>
    <property type="match status" value="1"/>
</dbReference>
<evidence type="ECO:0000256" key="9">
    <source>
        <dbReference type="ARBA" id="ARBA00022967"/>
    </source>
</evidence>
<keyword evidence="6" id="KW-1003">Cell membrane</keyword>